<dbReference type="PROSITE" id="PS50005">
    <property type="entry name" value="TPR"/>
    <property type="match status" value="1"/>
</dbReference>
<reference evidence="3 4" key="1">
    <citation type="submission" date="2019-01" db="EMBL/GenBank/DDBJ databases">
        <title>Insights into ecological role of a new deltaproteobacterial order Candidatus Sinidesulfobacterales (Sva0485) by metagenomics and metatranscriptomics.</title>
        <authorList>
            <person name="Tan S."/>
            <person name="Liu J."/>
            <person name="Fang Y."/>
            <person name="Hedlund B."/>
            <person name="Lian Z.-H."/>
            <person name="Huang L.-Y."/>
            <person name="Li J.-T."/>
            <person name="Huang L.-N."/>
            <person name="Li W.-J."/>
            <person name="Jiang H.-C."/>
            <person name="Dong H.-L."/>
            <person name="Shu W.-S."/>
        </authorList>
    </citation>
    <scope>NUCLEOTIDE SEQUENCE [LARGE SCALE GENOMIC DNA]</scope>
    <source>
        <strain evidence="3">AP4</strain>
    </source>
</reference>
<accession>A0A520X9Z8</accession>
<name>A0A520X9Z8_9DELT</name>
<proteinExistence type="predicted"/>
<keyword evidence="2" id="KW-1133">Transmembrane helix</keyword>
<sequence length="341" mass="40313">MKKIKKIKNKIVFIYIALIFSVFAQSFFIFGANAKTAAVPSKAKRLYEKALKEYRTSSYYNAHMNLKYILNNFKMGKKLYSGVYFLTGKVLFKEKNFFLAKPYFQRVIYRNPDYKYIYDVIYYMARCDFNLKNYRRSIRDFDFLLTKSKKRSKLYDRSLVYLTLSYASCGVFKNADKLYDTDHVKNILQKSEFLKKRSGYFKTVYLNYLINHKKNFSRALLILDIKNLFSLKKKESCFKSYYAGIIAYDKQKYSAAQNYFAKSSGYCTGYYYKNGLAYYGMSLIGQNDKKGVKYLKNAALEIGYPKIELKSLKFLASYYKTLNQPEKELKYIKRILFDSGS</sequence>
<gene>
    <name evidence="3" type="ORF">EVJ48_07990</name>
</gene>
<dbReference type="EMBL" id="SHMQ01000026">
    <property type="protein sequence ID" value="RZV37972.1"/>
    <property type="molecule type" value="Genomic_DNA"/>
</dbReference>
<dbReference type="Gene3D" id="1.25.40.10">
    <property type="entry name" value="Tetratricopeptide repeat domain"/>
    <property type="match status" value="1"/>
</dbReference>
<evidence type="ECO:0000256" key="1">
    <source>
        <dbReference type="PROSITE-ProRule" id="PRU00339"/>
    </source>
</evidence>
<feature type="non-terminal residue" evidence="3">
    <location>
        <position position="341"/>
    </location>
</feature>
<dbReference type="InterPro" id="IPR019734">
    <property type="entry name" value="TPR_rpt"/>
</dbReference>
<evidence type="ECO:0000313" key="4">
    <source>
        <dbReference type="Proteomes" id="UP000322454"/>
    </source>
</evidence>
<organism evidence="3 4">
    <name type="scientific">Candidatus Acidulodesulfobacterium acidiphilum</name>
    <dbReference type="NCBI Taxonomy" id="2597224"/>
    <lineage>
        <taxon>Bacteria</taxon>
        <taxon>Deltaproteobacteria</taxon>
        <taxon>Candidatus Acidulodesulfobacterales</taxon>
        <taxon>Candidatus Acidulodesulfobacterium</taxon>
    </lineage>
</organism>
<evidence type="ECO:0000256" key="2">
    <source>
        <dbReference type="SAM" id="Phobius"/>
    </source>
</evidence>
<evidence type="ECO:0000313" key="3">
    <source>
        <dbReference type="EMBL" id="RZV37972.1"/>
    </source>
</evidence>
<dbReference type="InterPro" id="IPR011990">
    <property type="entry name" value="TPR-like_helical_dom_sf"/>
</dbReference>
<evidence type="ECO:0008006" key="5">
    <source>
        <dbReference type="Google" id="ProtNLM"/>
    </source>
</evidence>
<dbReference type="Proteomes" id="UP000322454">
    <property type="component" value="Unassembled WGS sequence"/>
</dbReference>
<keyword evidence="1" id="KW-0802">TPR repeat</keyword>
<keyword evidence="2" id="KW-0472">Membrane</keyword>
<dbReference type="AlphaFoldDB" id="A0A520X9Z8"/>
<protein>
    <recommendedName>
        <fullName evidence="5">Tetratricopeptide repeat protein</fullName>
    </recommendedName>
</protein>
<feature type="repeat" description="TPR" evidence="1">
    <location>
        <begin position="81"/>
        <end position="114"/>
    </location>
</feature>
<dbReference type="SUPFAM" id="SSF48452">
    <property type="entry name" value="TPR-like"/>
    <property type="match status" value="1"/>
</dbReference>
<feature type="transmembrane region" description="Helical" evidence="2">
    <location>
        <begin position="12"/>
        <end position="32"/>
    </location>
</feature>
<keyword evidence="2" id="KW-0812">Transmembrane</keyword>
<comment type="caution">
    <text evidence="3">The sequence shown here is derived from an EMBL/GenBank/DDBJ whole genome shotgun (WGS) entry which is preliminary data.</text>
</comment>